<dbReference type="Gene3D" id="3.30.2080.10">
    <property type="entry name" value="GH92 mannosidase domain"/>
    <property type="match status" value="1"/>
</dbReference>
<dbReference type="GO" id="GO:0005634">
    <property type="term" value="C:nucleus"/>
    <property type="evidence" value="ECO:0007669"/>
    <property type="project" value="TreeGrafter"/>
</dbReference>
<accession>A0A0C4DWV3</accession>
<feature type="domain" description="Glycosyl hydrolase family 92" evidence="3">
    <location>
        <begin position="275"/>
        <end position="751"/>
    </location>
</feature>
<organism evidence="6 7">
    <name type="scientific">Magnaporthiopsis poae (strain ATCC 64411 / 73-15)</name>
    <name type="common">Kentucky bluegrass fungus</name>
    <name type="synonym">Magnaporthe poae</name>
    <dbReference type="NCBI Taxonomy" id="644358"/>
    <lineage>
        <taxon>Eukaryota</taxon>
        <taxon>Fungi</taxon>
        <taxon>Dikarya</taxon>
        <taxon>Ascomycota</taxon>
        <taxon>Pezizomycotina</taxon>
        <taxon>Sordariomycetes</taxon>
        <taxon>Sordariomycetidae</taxon>
        <taxon>Magnaporthales</taxon>
        <taxon>Magnaporthaceae</taxon>
        <taxon>Magnaporthiopsis</taxon>
    </lineage>
</organism>
<reference evidence="5" key="1">
    <citation type="submission" date="2010-05" db="EMBL/GenBank/DDBJ databases">
        <title>The Genome Sequence of Magnaporthe poae strain ATCC 64411.</title>
        <authorList>
            <consortium name="The Broad Institute Genome Sequencing Platform"/>
            <consortium name="Broad Institute Genome Sequencing Center for Infectious Disease"/>
            <person name="Ma L.-J."/>
            <person name="Dead R."/>
            <person name="Young S."/>
            <person name="Zeng Q."/>
            <person name="Koehrsen M."/>
            <person name="Alvarado L."/>
            <person name="Berlin A."/>
            <person name="Chapman S.B."/>
            <person name="Chen Z."/>
            <person name="Freedman E."/>
            <person name="Gellesch M."/>
            <person name="Goldberg J."/>
            <person name="Griggs A."/>
            <person name="Gujja S."/>
            <person name="Heilman E.R."/>
            <person name="Heiman D."/>
            <person name="Hepburn T."/>
            <person name="Howarth C."/>
            <person name="Jen D."/>
            <person name="Larson L."/>
            <person name="Mehta T."/>
            <person name="Neiman D."/>
            <person name="Pearson M."/>
            <person name="Roberts A."/>
            <person name="Saif S."/>
            <person name="Shea T."/>
            <person name="Shenoy N."/>
            <person name="Sisk P."/>
            <person name="Stolte C."/>
            <person name="Sykes S."/>
            <person name="Walk T."/>
            <person name="White J."/>
            <person name="Yandava C."/>
            <person name="Haas B."/>
            <person name="Nusbaum C."/>
            <person name="Birren B."/>
        </authorList>
    </citation>
    <scope>NUCLEOTIDE SEQUENCE</scope>
    <source>
        <strain evidence="5">ATCC 64411</strain>
    </source>
</reference>
<dbReference type="InterPro" id="IPR050883">
    <property type="entry name" value="PNGase"/>
</dbReference>
<dbReference type="EnsemblFungi" id="MAPG_04487T0">
    <property type="protein sequence ID" value="MAPG_04487T0"/>
    <property type="gene ID" value="MAPG_04487"/>
</dbReference>
<dbReference type="FunFam" id="1.20.1050.60:FF:000002">
    <property type="entry name" value="Glycosyl hydrolase family 92"/>
    <property type="match status" value="1"/>
</dbReference>
<dbReference type="GO" id="GO:0000224">
    <property type="term" value="F:peptide-N4-(N-acetyl-beta-glucosaminyl)asparagine amidase activity"/>
    <property type="evidence" value="ECO:0007669"/>
    <property type="project" value="TreeGrafter"/>
</dbReference>
<dbReference type="InterPro" id="IPR005887">
    <property type="entry name" value="GH92_a_mannosidase_put"/>
</dbReference>
<dbReference type="InterPro" id="IPR012939">
    <property type="entry name" value="Glyco_hydro_92"/>
</dbReference>
<dbReference type="PANTHER" id="PTHR12143">
    <property type="entry name" value="PEPTIDE N-GLYCANASE PNGASE -RELATED"/>
    <property type="match status" value="1"/>
</dbReference>
<evidence type="ECO:0000256" key="2">
    <source>
        <dbReference type="SAM" id="SignalP"/>
    </source>
</evidence>
<evidence type="ECO:0000259" key="3">
    <source>
        <dbReference type="Pfam" id="PF07971"/>
    </source>
</evidence>
<keyword evidence="2" id="KW-0732">Signal</keyword>
<evidence type="ECO:0000313" key="6">
    <source>
        <dbReference type="EnsemblFungi" id="MAPG_04487T0"/>
    </source>
</evidence>
<dbReference type="SUPFAM" id="SSF48208">
    <property type="entry name" value="Six-hairpin glycosidases"/>
    <property type="match status" value="1"/>
</dbReference>
<dbReference type="EMBL" id="GL876968">
    <property type="protein sequence ID" value="KLU85463.1"/>
    <property type="molecule type" value="Genomic_DNA"/>
</dbReference>
<dbReference type="STRING" id="644358.A0A0C4DWV3"/>
<keyword evidence="7" id="KW-1185">Reference proteome</keyword>
<dbReference type="VEuPathDB" id="FungiDB:MAPG_04487"/>
<dbReference type="Gene3D" id="1.20.1610.10">
    <property type="entry name" value="alpha-1,2-mannosidases domains"/>
    <property type="match status" value="1"/>
</dbReference>
<dbReference type="AlphaFoldDB" id="A0A0C4DWV3"/>
<dbReference type="eggNOG" id="ENOG502QR5Q">
    <property type="taxonomic scope" value="Eukaryota"/>
</dbReference>
<reference evidence="7" key="2">
    <citation type="submission" date="2010-05" db="EMBL/GenBank/DDBJ databases">
        <title>The genome sequence of Magnaporthe poae strain ATCC 64411.</title>
        <authorList>
            <person name="Ma L.-J."/>
            <person name="Dead R."/>
            <person name="Young S."/>
            <person name="Zeng Q."/>
            <person name="Koehrsen M."/>
            <person name="Alvarado L."/>
            <person name="Berlin A."/>
            <person name="Chapman S.B."/>
            <person name="Chen Z."/>
            <person name="Freedman E."/>
            <person name="Gellesch M."/>
            <person name="Goldberg J."/>
            <person name="Griggs A."/>
            <person name="Gujja S."/>
            <person name="Heilman E.R."/>
            <person name="Heiman D."/>
            <person name="Hepburn T."/>
            <person name="Howarth C."/>
            <person name="Jen D."/>
            <person name="Larson L."/>
            <person name="Mehta T."/>
            <person name="Neiman D."/>
            <person name="Pearson M."/>
            <person name="Roberts A."/>
            <person name="Saif S."/>
            <person name="Shea T."/>
            <person name="Shenoy N."/>
            <person name="Sisk P."/>
            <person name="Stolte C."/>
            <person name="Sykes S."/>
            <person name="Walk T."/>
            <person name="White J."/>
            <person name="Yandava C."/>
            <person name="Haas B."/>
            <person name="Nusbaum C."/>
            <person name="Birren B."/>
        </authorList>
    </citation>
    <scope>NUCLEOTIDE SEQUENCE [LARGE SCALE GENOMIC DNA]</scope>
    <source>
        <strain evidence="7">ATCC 64411 / 73-15</strain>
    </source>
</reference>
<dbReference type="InterPro" id="IPR014718">
    <property type="entry name" value="GH-type_carb-bd"/>
</dbReference>
<dbReference type="GO" id="GO:0030246">
    <property type="term" value="F:carbohydrate binding"/>
    <property type="evidence" value="ECO:0007669"/>
    <property type="project" value="InterPro"/>
</dbReference>
<dbReference type="FunFam" id="3.30.2080.10:FF:000001">
    <property type="entry name" value="Alpha-1,2-mannosidase subfamily"/>
    <property type="match status" value="1"/>
</dbReference>
<evidence type="ECO:0000313" key="5">
    <source>
        <dbReference type="EMBL" id="KLU85463.1"/>
    </source>
</evidence>
<evidence type="ECO:0000256" key="1">
    <source>
        <dbReference type="SAM" id="MobiDB-lite"/>
    </source>
</evidence>
<dbReference type="NCBIfam" id="TIGR01180">
    <property type="entry name" value="aman2_put"/>
    <property type="match status" value="1"/>
</dbReference>
<proteinExistence type="predicted"/>
<dbReference type="Pfam" id="PF07971">
    <property type="entry name" value="Glyco_hydro_92"/>
    <property type="match status" value="1"/>
</dbReference>
<feature type="signal peptide" evidence="2">
    <location>
        <begin position="1"/>
        <end position="17"/>
    </location>
</feature>
<dbReference type="Pfam" id="PF17678">
    <property type="entry name" value="Glyco_hydro_92N"/>
    <property type="match status" value="1"/>
</dbReference>
<evidence type="ECO:0008006" key="8">
    <source>
        <dbReference type="Google" id="ProtNLM"/>
    </source>
</evidence>
<reference evidence="5" key="3">
    <citation type="submission" date="2011-03" db="EMBL/GenBank/DDBJ databases">
        <title>Annotation of Magnaporthe poae ATCC 64411.</title>
        <authorList>
            <person name="Ma L.-J."/>
            <person name="Dead R."/>
            <person name="Young S.K."/>
            <person name="Zeng Q."/>
            <person name="Gargeya S."/>
            <person name="Fitzgerald M."/>
            <person name="Haas B."/>
            <person name="Abouelleil A."/>
            <person name="Alvarado L."/>
            <person name="Arachchi H.M."/>
            <person name="Berlin A."/>
            <person name="Brown A."/>
            <person name="Chapman S.B."/>
            <person name="Chen Z."/>
            <person name="Dunbar C."/>
            <person name="Freedman E."/>
            <person name="Gearin G."/>
            <person name="Gellesch M."/>
            <person name="Goldberg J."/>
            <person name="Griggs A."/>
            <person name="Gujja S."/>
            <person name="Heiman D."/>
            <person name="Howarth C."/>
            <person name="Larson L."/>
            <person name="Lui A."/>
            <person name="MacDonald P.J.P."/>
            <person name="Mehta T."/>
            <person name="Montmayeur A."/>
            <person name="Murphy C."/>
            <person name="Neiman D."/>
            <person name="Pearson M."/>
            <person name="Priest M."/>
            <person name="Roberts A."/>
            <person name="Saif S."/>
            <person name="Shea T."/>
            <person name="Shenoy N."/>
            <person name="Sisk P."/>
            <person name="Stolte C."/>
            <person name="Sykes S."/>
            <person name="Yandava C."/>
            <person name="Wortman J."/>
            <person name="Nusbaum C."/>
            <person name="Birren B."/>
        </authorList>
    </citation>
    <scope>NUCLEOTIDE SEQUENCE</scope>
    <source>
        <strain evidence="5">ATCC 64411</strain>
    </source>
</reference>
<evidence type="ECO:0000313" key="7">
    <source>
        <dbReference type="Proteomes" id="UP000011715"/>
    </source>
</evidence>
<gene>
    <name evidence="5" type="ORF">MAPG_04487</name>
</gene>
<evidence type="ECO:0000259" key="4">
    <source>
        <dbReference type="Pfam" id="PF17678"/>
    </source>
</evidence>
<dbReference type="OMA" id="HEIREMT"/>
<sequence>MLSWAFLALAFAGSSAAQSDDLTKYVRTNTGSINGGNTFPGVSWPLGMVKLGPDLHAGSDSYSGYQPNGDFIGFSMLHESGTGGAPKYGVVSQMPIVGDIKNPLSNMTATRAAPDVTEVGYYRSSLSSGVTVELAGTRRAGFYSYTFPATGPNNVVVDVSHVLPSFRGQGLGQNYLGGRIQVAQDYSRRPRYQGYGIYDNGWNRAGPWRIFFCGHFDKRATWRTFLSDGLTSETLVAFGGTDTYESSTARLGAVFTFADSAVSSRVGVSFISESQACANVQSQIPEGTELAALVSATRSAWNSEVLSKVATTDNNDTMKTQLYTALYFMNLLPTNKTGENPRWQSDEPYYDDIFTFWDTFRCTTSLLHILQPDAYEEFIRSLIDVWRHEGYVSDARSSNWNGAVQGGSNSDNVLADAYVKEVRGAINWNDGFEAMRKNAEITPAKTDGDGRDPSGQVKEGRGALPDWIEHGFITPRYTRSVSRAVEYAANDFALHQVASGLGRTADADKYLRRSRQWRNQWNPNMTALGHSGFLGPRSLQGFINQDPVSCGGCYWGDYYYQALPWEYSFNAHHDVATIVALVGGTDAFIDRLEKLFTPGLYGGNGQFGNTMFNPGNEPSFGSPYLYNFAGRQDLSVRRSRFVAKSYYSPTPAGLPGNSDAGAMESWLLWNMIGLYPLTGQTTFLVGSPWFRDLTISLGGGGGSKLHITTTGGSETDYYVQSLKVNGEEWNKSWVAWSDVFARGGTMEFVLGPTPRRWDTGPAPPSPASDGRLSA</sequence>
<dbReference type="GO" id="GO:0005975">
    <property type="term" value="P:carbohydrate metabolic process"/>
    <property type="evidence" value="ECO:0007669"/>
    <property type="project" value="InterPro"/>
</dbReference>
<dbReference type="GO" id="GO:0006516">
    <property type="term" value="P:glycoprotein catabolic process"/>
    <property type="evidence" value="ECO:0007669"/>
    <property type="project" value="TreeGrafter"/>
</dbReference>
<dbReference type="Gene3D" id="2.70.98.10">
    <property type="match status" value="1"/>
</dbReference>
<dbReference type="InterPro" id="IPR041371">
    <property type="entry name" value="GH92_N"/>
</dbReference>
<feature type="domain" description="Glycosyl hydrolase family 92 N-terminal" evidence="4">
    <location>
        <begin position="25"/>
        <end position="269"/>
    </location>
</feature>
<protein>
    <recommendedName>
        <fullName evidence="8">Glycosyl hydrolase</fullName>
    </recommendedName>
</protein>
<dbReference type="GO" id="GO:0005829">
    <property type="term" value="C:cytosol"/>
    <property type="evidence" value="ECO:0007669"/>
    <property type="project" value="TreeGrafter"/>
</dbReference>
<feature type="chain" id="PRO_5009385391" description="Glycosyl hydrolase" evidence="2">
    <location>
        <begin position="18"/>
        <end position="774"/>
    </location>
</feature>
<dbReference type="Gene3D" id="1.20.1050.60">
    <property type="entry name" value="alpha-1,2-mannosidase"/>
    <property type="match status" value="1"/>
</dbReference>
<reference evidence="6" key="4">
    <citation type="journal article" date="2015" name="G3 (Bethesda)">
        <title>Genome sequences of three phytopathogenic species of the Magnaporthaceae family of fungi.</title>
        <authorList>
            <person name="Okagaki L.H."/>
            <person name="Nunes C.C."/>
            <person name="Sailsbery J."/>
            <person name="Clay B."/>
            <person name="Brown D."/>
            <person name="John T."/>
            <person name="Oh Y."/>
            <person name="Young N."/>
            <person name="Fitzgerald M."/>
            <person name="Haas B.J."/>
            <person name="Zeng Q."/>
            <person name="Young S."/>
            <person name="Adiconis X."/>
            <person name="Fan L."/>
            <person name="Levin J.Z."/>
            <person name="Mitchell T.K."/>
            <person name="Okubara P.A."/>
            <person name="Farman M.L."/>
            <person name="Kohn L.M."/>
            <person name="Birren B."/>
            <person name="Ma L.-J."/>
            <person name="Dean R.A."/>
        </authorList>
    </citation>
    <scope>NUCLEOTIDE SEQUENCE</scope>
    <source>
        <strain evidence="6">ATCC 64411 / 73-15</strain>
    </source>
</reference>
<dbReference type="InterPro" id="IPR008928">
    <property type="entry name" value="6-hairpin_glycosidase_sf"/>
</dbReference>
<name>A0A0C4DWV3_MAGP6</name>
<reference evidence="6" key="5">
    <citation type="submission" date="2015-06" db="UniProtKB">
        <authorList>
            <consortium name="EnsemblFungi"/>
        </authorList>
    </citation>
    <scope>IDENTIFICATION</scope>
    <source>
        <strain evidence="6">ATCC 64411</strain>
    </source>
</reference>
<dbReference type="EMBL" id="ADBL01001059">
    <property type="status" value="NOT_ANNOTATED_CDS"/>
    <property type="molecule type" value="Genomic_DNA"/>
</dbReference>
<feature type="region of interest" description="Disordered" evidence="1">
    <location>
        <begin position="751"/>
        <end position="774"/>
    </location>
</feature>
<dbReference type="OrthoDB" id="449263at2759"/>
<dbReference type="FunFam" id="2.70.98.10:FF:000028">
    <property type="entry name" value="Alpha-1,2-mannosidase family protein (AFU_orthologue AFUA_5G10520)"/>
    <property type="match status" value="1"/>
</dbReference>
<dbReference type="PANTHER" id="PTHR12143:SF44">
    <property type="entry name" value="GLYCOSYL HYDROLASE FAMILY 92 DOMAIN-CONTAINING PROTEIN"/>
    <property type="match status" value="1"/>
</dbReference>
<dbReference type="Proteomes" id="UP000011715">
    <property type="component" value="Unassembled WGS sequence"/>
</dbReference>